<dbReference type="PROSITE" id="PS01047">
    <property type="entry name" value="HMA_1"/>
    <property type="match status" value="1"/>
</dbReference>
<reference evidence="19 20" key="1">
    <citation type="submission" date="2024-04" db="EMBL/GenBank/DDBJ databases">
        <authorList>
            <person name="Wu Y.S."/>
            <person name="Zhang L."/>
        </authorList>
    </citation>
    <scope>NUCLEOTIDE SEQUENCE [LARGE SCALE GENOMIC DNA]</scope>
    <source>
        <strain evidence="19 20">KG-01</strain>
    </source>
</reference>
<dbReference type="InterPro" id="IPR001757">
    <property type="entry name" value="P_typ_ATPase"/>
</dbReference>
<keyword evidence="17" id="KW-1003">Cell membrane</keyword>
<feature type="transmembrane region" description="Helical" evidence="17">
    <location>
        <begin position="379"/>
        <end position="398"/>
    </location>
</feature>
<keyword evidence="4" id="KW-0813">Transport</keyword>
<dbReference type="PRINTS" id="PR00943">
    <property type="entry name" value="CUATPASE"/>
</dbReference>
<dbReference type="NCBIfam" id="TIGR01511">
    <property type="entry name" value="ATPase-IB1_Cu"/>
    <property type="match status" value="1"/>
</dbReference>
<dbReference type="Pfam" id="PF00403">
    <property type="entry name" value="HMA"/>
    <property type="match status" value="1"/>
</dbReference>
<dbReference type="CDD" id="cd00371">
    <property type="entry name" value="HMA"/>
    <property type="match status" value="1"/>
</dbReference>
<evidence type="ECO:0000256" key="14">
    <source>
        <dbReference type="ARBA" id="ARBA00023065"/>
    </source>
</evidence>
<evidence type="ECO:0000256" key="1">
    <source>
        <dbReference type="ARBA" id="ARBA00004127"/>
    </source>
</evidence>
<proteinExistence type="inferred from homology"/>
<keyword evidence="15 17" id="KW-0472">Membrane</keyword>
<organism evidence="19 20">
    <name type="scientific">Kurthia gibsonii</name>
    <dbReference type="NCBI Taxonomy" id="33946"/>
    <lineage>
        <taxon>Bacteria</taxon>
        <taxon>Bacillati</taxon>
        <taxon>Bacillota</taxon>
        <taxon>Bacilli</taxon>
        <taxon>Bacillales</taxon>
        <taxon>Caryophanaceae</taxon>
        <taxon>Kurthia</taxon>
    </lineage>
</organism>
<dbReference type="SFLD" id="SFLDS00003">
    <property type="entry name" value="Haloacid_Dehalogenase"/>
    <property type="match status" value="1"/>
</dbReference>
<dbReference type="InterPro" id="IPR008250">
    <property type="entry name" value="ATPase_P-typ_transduc_dom_A_sf"/>
</dbReference>
<dbReference type="Pfam" id="PF00122">
    <property type="entry name" value="E1-E2_ATPase"/>
    <property type="match status" value="1"/>
</dbReference>
<feature type="domain" description="HMA" evidence="18">
    <location>
        <begin position="5"/>
        <end position="69"/>
    </location>
</feature>
<dbReference type="SUPFAM" id="SSF56784">
    <property type="entry name" value="HAD-like"/>
    <property type="match status" value="1"/>
</dbReference>
<feature type="transmembrane region" description="Helical" evidence="17">
    <location>
        <begin position="347"/>
        <end position="367"/>
    </location>
</feature>
<evidence type="ECO:0000259" key="18">
    <source>
        <dbReference type="PROSITE" id="PS50846"/>
    </source>
</evidence>
<dbReference type="SFLD" id="SFLDF00027">
    <property type="entry name" value="p-type_atpase"/>
    <property type="match status" value="1"/>
</dbReference>
<keyword evidence="5" id="KW-0597">Phosphoprotein</keyword>
<dbReference type="InterPro" id="IPR044492">
    <property type="entry name" value="P_typ_ATPase_HD_dom"/>
</dbReference>
<keyword evidence="14" id="KW-0406">Ion transport</keyword>
<evidence type="ECO:0000256" key="16">
    <source>
        <dbReference type="ARBA" id="ARBA00049289"/>
    </source>
</evidence>
<dbReference type="SUPFAM" id="SSF81665">
    <property type="entry name" value="Calcium ATPase, transmembrane domain M"/>
    <property type="match status" value="1"/>
</dbReference>
<dbReference type="PANTHER" id="PTHR43520:SF8">
    <property type="entry name" value="P-TYPE CU(+) TRANSPORTER"/>
    <property type="match status" value="1"/>
</dbReference>
<evidence type="ECO:0000256" key="5">
    <source>
        <dbReference type="ARBA" id="ARBA00022553"/>
    </source>
</evidence>
<dbReference type="PROSITE" id="PS00154">
    <property type="entry name" value="ATPASE_E1_E2"/>
    <property type="match status" value="1"/>
</dbReference>
<dbReference type="NCBIfam" id="TIGR01525">
    <property type="entry name" value="ATPase-IB_hvy"/>
    <property type="match status" value="1"/>
</dbReference>
<sequence>MSKSNEINLDIQGMTCAACANRIERGLNKMDGIEANINLALETGKVVIHNDMSAEDVIQKIQSLGYDAVVHQDEQEGTDYKQKEIKRKTTQLIVSIIFSLPLLWTMVAHFSFTSHLYVPELFMNPYVQWGLATVVQFGIGWQFYKGAYFALRNKSANMDVLIVLGTSAAYFYSVYVVLRNETAIEQGQMLDLYFETSAVLITLILLGKVFEARAKGHSSDAIKKLLNLQPKTAFIEKDGELLEVPAKEVQVGDILVIRPGASIPVDGEVVSGSSAVDESMLTGESLPVDKTSGSNVFAATVNSNGTLRIKATNTGNKTVLSNIIKIVEEAQGSKAPIQRLADQISGIFVPIVIGIAILTFIITLWVVGTSFITALEHTIAVLVIACPCALGLATPTSIMAGSGRAAEMGVLFKTAEALEQTRTIDTIVFDKTGTITKGQPVVTNFYVNRSHDEEEVMQLIASAEKASEHPLAQAIVHYVEETMKVQAATDFQAISGHGIEATIEGKQVIVGNQRLLENRMITIHDIENFDEQGKTIMYGAINGQHVATIAVADEVKETSKQAMAELHALGIKTVMLTGDREAVAQAIAKEVGIDEVVSDVLPAGKANEIKRLQKDGKVAMVGDGINDAPALATADIGIAMGTGTDVAIEAADITIMQGDLMRVVQAVKMSRATVRNIKQNLFWALAYNSIGIPIAAIGLLAPWVAGAAMAFSSVSVVLNALRLQRTKV</sequence>
<dbReference type="PROSITE" id="PS50846">
    <property type="entry name" value="HMA_2"/>
    <property type="match status" value="1"/>
</dbReference>
<dbReference type="InterPro" id="IPR006121">
    <property type="entry name" value="HMA_dom"/>
</dbReference>
<evidence type="ECO:0000256" key="7">
    <source>
        <dbReference type="ARBA" id="ARBA00022723"/>
    </source>
</evidence>
<keyword evidence="9" id="KW-0187">Copper transport</keyword>
<dbReference type="InterPro" id="IPR023299">
    <property type="entry name" value="ATPase_P-typ_cyto_dom_N"/>
</dbReference>
<feature type="transmembrane region" description="Helical" evidence="17">
    <location>
        <begin position="126"/>
        <end position="144"/>
    </location>
</feature>
<dbReference type="NCBIfam" id="TIGR01494">
    <property type="entry name" value="ATPase_P-type"/>
    <property type="match status" value="1"/>
</dbReference>
<dbReference type="SUPFAM" id="SSF81653">
    <property type="entry name" value="Calcium ATPase, transduction domain A"/>
    <property type="match status" value="1"/>
</dbReference>
<evidence type="ECO:0000256" key="9">
    <source>
        <dbReference type="ARBA" id="ARBA00022796"/>
    </source>
</evidence>
<evidence type="ECO:0000256" key="13">
    <source>
        <dbReference type="ARBA" id="ARBA00023008"/>
    </source>
</evidence>
<feature type="transmembrane region" description="Helical" evidence="17">
    <location>
        <begin position="156"/>
        <end position="178"/>
    </location>
</feature>
<dbReference type="RefSeq" id="WP_342302936.1">
    <property type="nucleotide sequence ID" value="NZ_JBCEWA010000006.1"/>
</dbReference>
<keyword evidence="12 17" id="KW-1133">Transmembrane helix</keyword>
<dbReference type="Gene3D" id="3.40.50.1000">
    <property type="entry name" value="HAD superfamily/HAD-like"/>
    <property type="match status" value="1"/>
</dbReference>
<comment type="similarity">
    <text evidence="2 17">Belongs to the cation transport ATPase (P-type) (TC 3.A.3) family. Type IB subfamily.</text>
</comment>
<evidence type="ECO:0000256" key="3">
    <source>
        <dbReference type="ARBA" id="ARBA00012517"/>
    </source>
</evidence>
<comment type="subcellular location">
    <subcellularLocation>
        <location evidence="17">Cell membrane</location>
    </subcellularLocation>
    <subcellularLocation>
        <location evidence="1">Endomembrane system</location>
        <topology evidence="1">Multi-pass membrane protein</topology>
    </subcellularLocation>
</comment>
<dbReference type="InterPro" id="IPR023214">
    <property type="entry name" value="HAD_sf"/>
</dbReference>
<comment type="catalytic activity">
    <reaction evidence="16">
        <text>Cu(+)(in) + ATP + H2O = Cu(+)(out) + ADP + phosphate + H(+)</text>
        <dbReference type="Rhea" id="RHEA:25792"/>
        <dbReference type="ChEBI" id="CHEBI:15377"/>
        <dbReference type="ChEBI" id="CHEBI:15378"/>
        <dbReference type="ChEBI" id="CHEBI:30616"/>
        <dbReference type="ChEBI" id="CHEBI:43474"/>
        <dbReference type="ChEBI" id="CHEBI:49552"/>
        <dbReference type="ChEBI" id="CHEBI:456216"/>
        <dbReference type="EC" id="7.2.2.8"/>
    </reaction>
</comment>
<keyword evidence="6 17" id="KW-0812">Transmembrane</keyword>
<dbReference type="Proteomes" id="UP001398420">
    <property type="component" value="Unassembled WGS sequence"/>
</dbReference>
<evidence type="ECO:0000256" key="2">
    <source>
        <dbReference type="ARBA" id="ARBA00006024"/>
    </source>
</evidence>
<dbReference type="PANTHER" id="PTHR43520">
    <property type="entry name" value="ATP7, ISOFORM B"/>
    <property type="match status" value="1"/>
</dbReference>
<dbReference type="InterPro" id="IPR018303">
    <property type="entry name" value="ATPase_P-typ_P_site"/>
</dbReference>
<evidence type="ECO:0000256" key="10">
    <source>
        <dbReference type="ARBA" id="ARBA00022840"/>
    </source>
</evidence>
<evidence type="ECO:0000256" key="17">
    <source>
        <dbReference type="RuleBase" id="RU362081"/>
    </source>
</evidence>
<evidence type="ECO:0000256" key="15">
    <source>
        <dbReference type="ARBA" id="ARBA00023136"/>
    </source>
</evidence>
<dbReference type="SFLD" id="SFLDG00002">
    <property type="entry name" value="C1.7:_P-type_atpase_like"/>
    <property type="match status" value="1"/>
</dbReference>
<dbReference type="InterPro" id="IPR027256">
    <property type="entry name" value="P-typ_ATPase_IB"/>
</dbReference>
<dbReference type="Gene3D" id="3.30.70.100">
    <property type="match status" value="1"/>
</dbReference>
<protein>
    <recommendedName>
        <fullName evidence="3">P-type Cu(+) transporter</fullName>
        <ecNumber evidence="3">7.2.2.8</ecNumber>
    </recommendedName>
</protein>
<feature type="transmembrane region" description="Helical" evidence="17">
    <location>
        <begin position="190"/>
        <end position="210"/>
    </location>
</feature>
<evidence type="ECO:0000256" key="8">
    <source>
        <dbReference type="ARBA" id="ARBA00022741"/>
    </source>
</evidence>
<dbReference type="InterPro" id="IPR036412">
    <property type="entry name" value="HAD-like_sf"/>
</dbReference>
<dbReference type="EMBL" id="JBCEWA010000006">
    <property type="protein sequence ID" value="MEL5988484.1"/>
    <property type="molecule type" value="Genomic_DNA"/>
</dbReference>
<dbReference type="EC" id="7.2.2.8" evidence="3"/>
<dbReference type="Gene3D" id="3.40.1110.10">
    <property type="entry name" value="Calcium-transporting ATPase, cytoplasmic domain N"/>
    <property type="match status" value="2"/>
</dbReference>
<comment type="caution">
    <text evidence="19">The sequence shown here is derived from an EMBL/GenBank/DDBJ whole genome shotgun (WGS) entry which is preliminary data.</text>
</comment>
<dbReference type="InterPro" id="IPR059000">
    <property type="entry name" value="ATPase_P-type_domA"/>
</dbReference>
<accession>A0ABU9LLZ2</accession>
<dbReference type="Gene3D" id="2.70.150.10">
    <property type="entry name" value="Calcium-transporting ATPase, cytoplasmic transduction domain A"/>
    <property type="match status" value="1"/>
</dbReference>
<keyword evidence="10 17" id="KW-0067">ATP-binding</keyword>
<dbReference type="PRINTS" id="PR00119">
    <property type="entry name" value="CATATPASE"/>
</dbReference>
<dbReference type="NCBIfam" id="TIGR01512">
    <property type="entry name" value="ATPase-IB2_Cd"/>
    <property type="match status" value="1"/>
</dbReference>
<keyword evidence="13" id="KW-0186">Copper</keyword>
<evidence type="ECO:0000313" key="19">
    <source>
        <dbReference type="EMBL" id="MEL5988484.1"/>
    </source>
</evidence>
<evidence type="ECO:0000256" key="12">
    <source>
        <dbReference type="ARBA" id="ARBA00022989"/>
    </source>
</evidence>
<dbReference type="InterPro" id="IPR036163">
    <property type="entry name" value="HMA_dom_sf"/>
</dbReference>
<gene>
    <name evidence="19" type="ORF">AAF454_08720</name>
</gene>
<name>A0ABU9LLZ2_9BACL</name>
<keyword evidence="11" id="KW-1278">Translocase</keyword>
<dbReference type="Pfam" id="PF00702">
    <property type="entry name" value="Hydrolase"/>
    <property type="match status" value="1"/>
</dbReference>
<evidence type="ECO:0000256" key="11">
    <source>
        <dbReference type="ARBA" id="ARBA00022967"/>
    </source>
</evidence>
<keyword evidence="8 17" id="KW-0547">Nucleotide-binding</keyword>
<dbReference type="InterPro" id="IPR023298">
    <property type="entry name" value="ATPase_P-typ_TM_dom_sf"/>
</dbReference>
<dbReference type="InterPro" id="IPR017969">
    <property type="entry name" value="Heavy-metal-associated_CS"/>
</dbReference>
<dbReference type="SUPFAM" id="SSF55008">
    <property type="entry name" value="HMA, heavy metal-associated domain"/>
    <property type="match status" value="1"/>
</dbReference>
<feature type="transmembrane region" description="Helical" evidence="17">
    <location>
        <begin position="92"/>
        <end position="114"/>
    </location>
</feature>
<evidence type="ECO:0000313" key="20">
    <source>
        <dbReference type="Proteomes" id="UP001398420"/>
    </source>
</evidence>
<keyword evidence="20" id="KW-1185">Reference proteome</keyword>
<keyword evidence="7 17" id="KW-0479">Metal-binding</keyword>
<dbReference type="CDD" id="cd02094">
    <property type="entry name" value="P-type_ATPase_Cu-like"/>
    <property type="match status" value="1"/>
</dbReference>
<evidence type="ECO:0000256" key="4">
    <source>
        <dbReference type="ARBA" id="ARBA00022448"/>
    </source>
</evidence>
<feature type="transmembrane region" description="Helical" evidence="17">
    <location>
        <begin position="680"/>
        <end position="697"/>
    </location>
</feature>
<evidence type="ECO:0000256" key="6">
    <source>
        <dbReference type="ARBA" id="ARBA00022692"/>
    </source>
</evidence>